<keyword evidence="2" id="KW-1133">Transmembrane helix</keyword>
<organism evidence="3 4">
    <name type="scientific">Oldenlandia corymbosa var. corymbosa</name>
    <dbReference type="NCBI Taxonomy" id="529605"/>
    <lineage>
        <taxon>Eukaryota</taxon>
        <taxon>Viridiplantae</taxon>
        <taxon>Streptophyta</taxon>
        <taxon>Embryophyta</taxon>
        <taxon>Tracheophyta</taxon>
        <taxon>Spermatophyta</taxon>
        <taxon>Magnoliopsida</taxon>
        <taxon>eudicotyledons</taxon>
        <taxon>Gunneridae</taxon>
        <taxon>Pentapetalae</taxon>
        <taxon>asterids</taxon>
        <taxon>lamiids</taxon>
        <taxon>Gentianales</taxon>
        <taxon>Rubiaceae</taxon>
        <taxon>Rubioideae</taxon>
        <taxon>Spermacoceae</taxon>
        <taxon>Hedyotis-Oldenlandia complex</taxon>
        <taxon>Oldenlandia</taxon>
    </lineage>
</organism>
<feature type="compositionally biased region" description="Acidic residues" evidence="1">
    <location>
        <begin position="123"/>
        <end position="152"/>
    </location>
</feature>
<evidence type="ECO:0000256" key="2">
    <source>
        <dbReference type="SAM" id="Phobius"/>
    </source>
</evidence>
<name>A0AAV1CW70_OLDCO</name>
<dbReference type="AlphaFoldDB" id="A0AAV1CW70"/>
<feature type="transmembrane region" description="Helical" evidence="2">
    <location>
        <begin position="285"/>
        <end position="302"/>
    </location>
</feature>
<feature type="region of interest" description="Disordered" evidence="1">
    <location>
        <begin position="104"/>
        <end position="160"/>
    </location>
</feature>
<protein>
    <submittedName>
        <fullName evidence="3">OLC1v1036764C1</fullName>
    </submittedName>
</protein>
<evidence type="ECO:0000313" key="3">
    <source>
        <dbReference type="EMBL" id="CAI9099880.1"/>
    </source>
</evidence>
<reference evidence="3" key="1">
    <citation type="submission" date="2023-03" db="EMBL/GenBank/DDBJ databases">
        <authorList>
            <person name="Julca I."/>
        </authorList>
    </citation>
    <scope>NUCLEOTIDE SEQUENCE</scope>
</reference>
<evidence type="ECO:0000313" key="4">
    <source>
        <dbReference type="Proteomes" id="UP001161247"/>
    </source>
</evidence>
<keyword evidence="2" id="KW-0812">Transmembrane</keyword>
<dbReference type="EMBL" id="OX459120">
    <property type="protein sequence ID" value="CAI9099880.1"/>
    <property type="molecule type" value="Genomic_DNA"/>
</dbReference>
<accession>A0AAV1CW70</accession>
<evidence type="ECO:0000256" key="1">
    <source>
        <dbReference type="SAM" id="MobiDB-lite"/>
    </source>
</evidence>
<keyword evidence="4" id="KW-1185">Reference proteome</keyword>
<dbReference type="Proteomes" id="UP001161247">
    <property type="component" value="Chromosome 3"/>
</dbReference>
<gene>
    <name evidence="3" type="ORF">OLC1_LOCUS9817</name>
</gene>
<keyword evidence="2" id="KW-0472">Membrane</keyword>
<proteinExistence type="predicted"/>
<sequence>MWKLSNRIVCLCAKSPISEQRMMDALTTFLNNFFTTRAAKFDSPLLVDVNKPLYSGSIWAHAHKQKRCTRLPDYKVDAMLDFYDSVSDNYIQDGFTISETEEDAPVPWYPWSPHNPDDHNSDDADEEEDDNQSNEDDQDEINPDRNGDDDDSSSGGYDHYMDEVNADNFIADDRPPIPTDGRSSLYAGVEVDYSRSATSAAGEETDSSFSADQSDNFHSLSSYSSGFYQNSVHSFPDDASEFYMPNLFYEIPNVPPSDAMMEKILLMSRISSFLMCLIIHHIKTFLRYLVLLVLNLVMLLVML</sequence>